<keyword evidence="4" id="KW-1185">Reference proteome</keyword>
<feature type="transmembrane region" description="Helical" evidence="2">
    <location>
        <begin position="105"/>
        <end position="124"/>
    </location>
</feature>
<comment type="caution">
    <text evidence="3">The sequence shown here is derived from an EMBL/GenBank/DDBJ whole genome shotgun (WGS) entry which is preliminary data.</text>
</comment>
<evidence type="ECO:0000313" key="3">
    <source>
        <dbReference type="EMBL" id="SAK50913.1"/>
    </source>
</evidence>
<dbReference type="EMBL" id="FCOA02000003">
    <property type="protein sequence ID" value="SAK50913.1"/>
    <property type="molecule type" value="Genomic_DNA"/>
</dbReference>
<organism evidence="3 4">
    <name type="scientific">Caballeronia hypogeia</name>
    <dbReference type="NCBI Taxonomy" id="1777140"/>
    <lineage>
        <taxon>Bacteria</taxon>
        <taxon>Pseudomonadati</taxon>
        <taxon>Pseudomonadota</taxon>
        <taxon>Betaproteobacteria</taxon>
        <taxon>Burkholderiales</taxon>
        <taxon>Burkholderiaceae</taxon>
        <taxon>Caballeronia</taxon>
    </lineage>
</organism>
<evidence type="ECO:0000256" key="2">
    <source>
        <dbReference type="SAM" id="Phobius"/>
    </source>
</evidence>
<dbReference type="RefSeq" id="WP_061166910.1">
    <property type="nucleotide sequence ID" value="NZ_FCOA02000003.1"/>
</dbReference>
<accession>A0A157ZZI8</accession>
<protein>
    <submittedName>
        <fullName evidence="3">Uncharacterized protein</fullName>
    </submittedName>
</protein>
<dbReference type="AlphaFoldDB" id="A0A157ZZI8"/>
<keyword evidence="2" id="KW-0812">Transmembrane</keyword>
<evidence type="ECO:0000256" key="1">
    <source>
        <dbReference type="SAM" id="MobiDB-lite"/>
    </source>
</evidence>
<evidence type="ECO:0000313" key="4">
    <source>
        <dbReference type="Proteomes" id="UP000054851"/>
    </source>
</evidence>
<feature type="region of interest" description="Disordered" evidence="1">
    <location>
        <begin position="243"/>
        <end position="282"/>
    </location>
</feature>
<name>A0A157ZZI8_9BURK</name>
<reference evidence="3" key="1">
    <citation type="submission" date="2016-01" db="EMBL/GenBank/DDBJ databases">
        <authorList>
            <person name="Peeters C."/>
        </authorList>
    </citation>
    <scope>NUCLEOTIDE SEQUENCE</scope>
    <source>
        <strain evidence="3">LMG 29322</strain>
    </source>
</reference>
<sequence length="444" mass="45934">MNRPENSLSLDSVICRRCNAVSGAGESTCPFCGADREGAIFTARADTPAHAANDDYATTPNQLDVRRSNWLTRRVRRKMLTSYPGMAEPDNSAPASPRRPARSGIAVLVGMMFAVLAAGVYLYVDSDDDDPTAGRLAVSAAGAVRDGPASADTPETNAVTARPSIDEKRLGSEAAVAAGPATEPAPLVRRDGRASQTPRVVAASGPVIAAIASPGVSVAGIVPSIAPAAPVVSVAPANKNAATSAAKPSTARGIDSATQTAAPLDKPNASTTQAAAGKEKPGMRNIASLQQALASHDLASARRQMRGLSASERRSPEIERFAADLSRQERERDRAIATSHACAASRDPACAVRNARRAVALDPKNAQAQASLRHALAVQAQSNAEYFRQAGAIPKPVVPAMTFDGRWSAAPKHAGSSSAQNDAARGTFFGWGVPTTSKGRGDAH</sequence>
<dbReference type="Proteomes" id="UP000054851">
    <property type="component" value="Unassembled WGS sequence"/>
</dbReference>
<gene>
    <name evidence="3" type="ORF">AWB79_01696</name>
</gene>
<keyword evidence="2" id="KW-1133">Transmembrane helix</keyword>
<keyword evidence="2" id="KW-0472">Membrane</keyword>
<dbReference type="OrthoDB" id="9128660at2"/>
<dbReference type="STRING" id="1777140.AWB79_01696"/>
<proteinExistence type="predicted"/>